<dbReference type="AlphaFoldDB" id="K7YTP2"/>
<sequence length="256" mass="29585">MNMDQISQHTDAKKLLKSLQEVLKSKKITYADLALQMEVSEVTVKRLFSTQNCNLQTVFKICDLVRISFFDLAALANQDKEIDYVLSEEQEKFFAANPAMFGIFRALHRGVSPDKLAEIWKLSSQKMFKVLRKIEQFGLLEVLPENQVRIKAVGNIRFQHKGPLARAILRPQIMQFLDHVDVVLKNKDVCMHSAEVELSRTSITELVEEIHALGAKYRARALRDKNLLSADQLQSVRWLYAFAPFETNWQQYELKD</sequence>
<dbReference type="InterPro" id="IPR001387">
    <property type="entry name" value="Cro/C1-type_HTH"/>
</dbReference>
<dbReference type="PATRIC" id="fig|1069642.3.peg.241"/>
<dbReference type="OrthoDB" id="5290635at2"/>
<dbReference type="HOGENOM" id="CLU_090969_0_0_7"/>
<evidence type="ECO:0000313" key="2">
    <source>
        <dbReference type="EMBL" id="AFX99954.1"/>
    </source>
</evidence>
<evidence type="ECO:0000259" key="1">
    <source>
        <dbReference type="Pfam" id="PF13443"/>
    </source>
</evidence>
<evidence type="ECO:0000313" key="3">
    <source>
        <dbReference type="Proteomes" id="UP000010074"/>
    </source>
</evidence>
<accession>K7YTP2</accession>
<dbReference type="GO" id="GO:0003677">
    <property type="term" value="F:DNA binding"/>
    <property type="evidence" value="ECO:0007669"/>
    <property type="project" value="InterPro"/>
</dbReference>
<dbReference type="Proteomes" id="UP000010074">
    <property type="component" value="Chromosome"/>
</dbReference>
<organism evidence="2 3">
    <name type="scientific">Bdellovibrio bacteriovorus str. Tiberius</name>
    <dbReference type="NCBI Taxonomy" id="1069642"/>
    <lineage>
        <taxon>Bacteria</taxon>
        <taxon>Pseudomonadati</taxon>
        <taxon>Bdellovibrionota</taxon>
        <taxon>Bdellovibrionia</taxon>
        <taxon>Bdellovibrionales</taxon>
        <taxon>Pseudobdellovibrionaceae</taxon>
        <taxon>Bdellovibrio</taxon>
    </lineage>
</organism>
<dbReference type="KEGG" id="bbat:Bdt_0246"/>
<feature type="domain" description="HTH cro/C1-type" evidence="1">
    <location>
        <begin position="19"/>
        <end position="73"/>
    </location>
</feature>
<proteinExistence type="predicted"/>
<protein>
    <recommendedName>
        <fullName evidence="1">HTH cro/C1-type domain-containing protein</fullName>
    </recommendedName>
</protein>
<dbReference type="EMBL" id="CP002930">
    <property type="protein sequence ID" value="AFX99954.1"/>
    <property type="molecule type" value="Genomic_DNA"/>
</dbReference>
<gene>
    <name evidence="2" type="ORF">Bdt_0246</name>
</gene>
<dbReference type="Gene3D" id="1.10.260.40">
    <property type="entry name" value="lambda repressor-like DNA-binding domains"/>
    <property type="match status" value="1"/>
</dbReference>
<dbReference type="InterPro" id="IPR010982">
    <property type="entry name" value="Lambda_DNA-bd_dom_sf"/>
</dbReference>
<reference evidence="2 3" key="1">
    <citation type="journal article" date="2012" name="BMC Genomics">
        <title>Genome analysis of a simultaneously predatory and prey-independent, novel Bdellovibrio bacteriovorus from the River Tiber, supports in silico predictions of both ancient and recent lateral gene transfer from diverse bacteria.</title>
        <authorList>
            <person name="Hobley L."/>
            <person name="Lerner T.R."/>
            <person name="Williams L.E."/>
            <person name="Lambert C."/>
            <person name="Till R."/>
            <person name="Milner D.S."/>
            <person name="Basford S.M."/>
            <person name="Capeness M.J."/>
            <person name="Fenton A.K."/>
            <person name="Atterbury R.J."/>
            <person name="Harris M.A."/>
            <person name="Sockett R.E."/>
        </authorList>
    </citation>
    <scope>NUCLEOTIDE SEQUENCE [LARGE SCALE GENOMIC DNA]</scope>
    <source>
        <strain evidence="2 3">Tiberius</strain>
    </source>
</reference>
<dbReference type="STRING" id="1069642.Bdt_0246"/>
<dbReference type="SUPFAM" id="SSF47413">
    <property type="entry name" value="lambda repressor-like DNA-binding domains"/>
    <property type="match status" value="1"/>
</dbReference>
<dbReference type="Pfam" id="PF13443">
    <property type="entry name" value="HTH_26"/>
    <property type="match status" value="1"/>
</dbReference>
<name>K7YTP2_BDEBC</name>